<proteinExistence type="predicted"/>
<feature type="non-terminal residue" evidence="1">
    <location>
        <position position="102"/>
    </location>
</feature>
<accession>X0Y3T1</accession>
<organism evidence="1">
    <name type="scientific">marine sediment metagenome</name>
    <dbReference type="NCBI Taxonomy" id="412755"/>
    <lineage>
        <taxon>unclassified sequences</taxon>
        <taxon>metagenomes</taxon>
        <taxon>ecological metagenomes</taxon>
    </lineage>
</organism>
<evidence type="ECO:0000313" key="1">
    <source>
        <dbReference type="EMBL" id="GAG31501.1"/>
    </source>
</evidence>
<protein>
    <submittedName>
        <fullName evidence="1">Uncharacterized protein</fullName>
    </submittedName>
</protein>
<sequence length="102" mass="9995">MQLALQGRNASIDAVNTLLNGGTLEIRTGTPAAIDGTPTGTVLATLSINATAFGSASAGSATFNAIVDVTATAAGTAGHYVAKDSSGNAERNGTVGVEMTLN</sequence>
<reference evidence="1" key="1">
    <citation type="journal article" date="2014" name="Front. Microbiol.">
        <title>High frequency of phylogenetically diverse reductive dehalogenase-homologous genes in deep subseafloor sedimentary metagenomes.</title>
        <authorList>
            <person name="Kawai M."/>
            <person name="Futagami T."/>
            <person name="Toyoda A."/>
            <person name="Takaki Y."/>
            <person name="Nishi S."/>
            <person name="Hori S."/>
            <person name="Arai W."/>
            <person name="Tsubouchi T."/>
            <person name="Morono Y."/>
            <person name="Uchiyama I."/>
            <person name="Ito T."/>
            <person name="Fujiyama A."/>
            <person name="Inagaki F."/>
            <person name="Takami H."/>
        </authorList>
    </citation>
    <scope>NUCLEOTIDE SEQUENCE</scope>
    <source>
        <strain evidence="1">Expedition CK06-06</strain>
    </source>
</reference>
<gene>
    <name evidence="1" type="ORF">S01H1_66550</name>
</gene>
<name>X0Y3T1_9ZZZZ</name>
<dbReference type="EMBL" id="BARS01044009">
    <property type="protein sequence ID" value="GAG31501.1"/>
    <property type="molecule type" value="Genomic_DNA"/>
</dbReference>
<comment type="caution">
    <text evidence="1">The sequence shown here is derived from an EMBL/GenBank/DDBJ whole genome shotgun (WGS) entry which is preliminary data.</text>
</comment>
<dbReference type="AlphaFoldDB" id="X0Y3T1"/>